<keyword evidence="2" id="KW-1185">Reference proteome</keyword>
<protein>
    <submittedName>
        <fullName evidence="1">Uncharacterized protein</fullName>
    </submittedName>
</protein>
<reference evidence="1" key="1">
    <citation type="thesis" date="2020" institute="ProQuest LLC" country="789 East Eisenhower Parkway, Ann Arbor, MI, USA">
        <title>Comparative Genomics and Chromosome Evolution.</title>
        <authorList>
            <person name="Mudd A.B."/>
        </authorList>
    </citation>
    <scope>NUCLEOTIDE SEQUENCE</scope>
    <source>
        <strain evidence="1">HN-11 Male</strain>
        <tissue evidence="1">Kidney and liver</tissue>
    </source>
</reference>
<accession>A0A8J6EG97</accession>
<organism evidence="1 2">
    <name type="scientific">Eleutherodactylus coqui</name>
    <name type="common">Puerto Rican coqui</name>
    <dbReference type="NCBI Taxonomy" id="57060"/>
    <lineage>
        <taxon>Eukaryota</taxon>
        <taxon>Metazoa</taxon>
        <taxon>Chordata</taxon>
        <taxon>Craniata</taxon>
        <taxon>Vertebrata</taxon>
        <taxon>Euteleostomi</taxon>
        <taxon>Amphibia</taxon>
        <taxon>Batrachia</taxon>
        <taxon>Anura</taxon>
        <taxon>Neobatrachia</taxon>
        <taxon>Hyloidea</taxon>
        <taxon>Eleutherodactylidae</taxon>
        <taxon>Eleutherodactylinae</taxon>
        <taxon>Eleutherodactylus</taxon>
        <taxon>Eleutherodactylus</taxon>
    </lineage>
</organism>
<proteinExistence type="predicted"/>
<evidence type="ECO:0000313" key="2">
    <source>
        <dbReference type="Proteomes" id="UP000770717"/>
    </source>
</evidence>
<gene>
    <name evidence="1" type="ORF">GDO78_022776</name>
</gene>
<name>A0A8J6EG97_ELECQ</name>
<dbReference type="Proteomes" id="UP000770717">
    <property type="component" value="Unassembled WGS sequence"/>
</dbReference>
<sequence>MYSHSTTYQYYMFVQPVVSKAPTTVKEKYWALHVNLHSHIRQLQLHILVYIFFLNGCKSQLGAHREKYNAKICTSSMFWPYF</sequence>
<dbReference type="EMBL" id="WNTK01000888">
    <property type="protein sequence ID" value="KAG9468420.1"/>
    <property type="molecule type" value="Genomic_DNA"/>
</dbReference>
<comment type="caution">
    <text evidence="1">The sequence shown here is derived from an EMBL/GenBank/DDBJ whole genome shotgun (WGS) entry which is preliminary data.</text>
</comment>
<dbReference type="AlphaFoldDB" id="A0A8J6EG97"/>
<evidence type="ECO:0000313" key="1">
    <source>
        <dbReference type="EMBL" id="KAG9468420.1"/>
    </source>
</evidence>